<gene>
    <name evidence="2" type="ORF">IP98_02181</name>
</gene>
<feature type="chain" id="PRO_5030178749" evidence="1">
    <location>
        <begin position="22"/>
        <end position="64"/>
    </location>
</feature>
<dbReference type="STRING" id="1341154.FCR2A7T_10440"/>
<dbReference type="RefSeq" id="WP_023570206.1">
    <property type="nucleotide sequence ID" value="NZ_AVBI01000012.1"/>
</dbReference>
<keyword evidence="3" id="KW-1185">Reference proteome</keyword>
<sequence>MKNIVAILAVALFTVSMNVNAQEKKQAGPAKKEATTKKEACHKEGEKKECASGEKKACCAAKKA</sequence>
<evidence type="ECO:0000313" key="2">
    <source>
        <dbReference type="EMBL" id="TWI10830.1"/>
    </source>
</evidence>
<dbReference type="AlphaFoldDB" id="V6S2W2"/>
<reference evidence="2 3" key="1">
    <citation type="journal article" date="2015" name="Stand. Genomic Sci.">
        <title>Genomic Encyclopedia of Bacterial and Archaeal Type Strains, Phase III: the genomes of soil and plant-associated and newly described type strains.</title>
        <authorList>
            <person name="Whitman W.B."/>
            <person name="Woyke T."/>
            <person name="Klenk H.P."/>
            <person name="Zhou Y."/>
            <person name="Lilburn T.G."/>
            <person name="Beck B.J."/>
            <person name="De Vos P."/>
            <person name="Vandamme P."/>
            <person name="Eisen J.A."/>
            <person name="Garrity G."/>
            <person name="Hugenholtz P."/>
            <person name="Kyrpides N.C."/>
        </authorList>
    </citation>
    <scope>NUCLEOTIDE SEQUENCE [LARGE SCALE GENOMIC DNA]</scope>
    <source>
        <strain evidence="2 3">CGMCC 1.7270</strain>
    </source>
</reference>
<evidence type="ECO:0000313" key="3">
    <source>
        <dbReference type="Proteomes" id="UP000319848"/>
    </source>
</evidence>
<name>V6S2W2_9FLAO</name>
<comment type="caution">
    <text evidence="2">The sequence shown here is derived from an EMBL/GenBank/DDBJ whole genome shotgun (WGS) entry which is preliminary data.</text>
</comment>
<proteinExistence type="predicted"/>
<keyword evidence="1" id="KW-0732">Signal</keyword>
<feature type="signal peptide" evidence="1">
    <location>
        <begin position="1"/>
        <end position="21"/>
    </location>
</feature>
<protein>
    <submittedName>
        <fullName evidence="2">Uncharacterized protein</fullName>
    </submittedName>
</protein>
<accession>V6S2W2</accession>
<organism evidence="2 3">
    <name type="scientific">Flavobacterium cauense R2A-7</name>
    <dbReference type="NCBI Taxonomy" id="1341154"/>
    <lineage>
        <taxon>Bacteria</taxon>
        <taxon>Pseudomonadati</taxon>
        <taxon>Bacteroidota</taxon>
        <taxon>Flavobacteriia</taxon>
        <taxon>Flavobacteriales</taxon>
        <taxon>Flavobacteriaceae</taxon>
        <taxon>Flavobacterium</taxon>
    </lineage>
</organism>
<dbReference type="Proteomes" id="UP000319848">
    <property type="component" value="Unassembled WGS sequence"/>
</dbReference>
<dbReference type="EMBL" id="VLKQ01000009">
    <property type="protein sequence ID" value="TWI10830.1"/>
    <property type="molecule type" value="Genomic_DNA"/>
</dbReference>
<evidence type="ECO:0000256" key="1">
    <source>
        <dbReference type="SAM" id="SignalP"/>
    </source>
</evidence>